<dbReference type="PROSITE" id="PS51635">
    <property type="entry name" value="PNPLA"/>
    <property type="match status" value="1"/>
</dbReference>
<comment type="caution">
    <text evidence="5">Lacks conserved residue(s) required for the propagation of feature annotation.</text>
</comment>
<keyword evidence="2" id="KW-0378">Hydrolase</keyword>
<dbReference type="Gene3D" id="3.40.1090.10">
    <property type="entry name" value="Cytosolic phospholipase A2 catalytic domain"/>
    <property type="match status" value="1"/>
</dbReference>
<evidence type="ECO:0000256" key="3">
    <source>
        <dbReference type="ARBA" id="ARBA00023043"/>
    </source>
</evidence>
<dbReference type="InterPro" id="IPR047148">
    <property type="entry name" value="PLPL9"/>
</dbReference>
<dbReference type="GO" id="GO:0006629">
    <property type="term" value="P:lipid metabolic process"/>
    <property type="evidence" value="ECO:0007669"/>
    <property type="project" value="UniProtKB-KW"/>
</dbReference>
<dbReference type="PANTHER" id="PTHR24139:SF34">
    <property type="entry name" value="85_88 KDA CALCIUM-INDEPENDENT PHOSPHOLIPASE A2"/>
    <property type="match status" value="1"/>
</dbReference>
<accession>A0A1Y3BDR1</accession>
<name>A0A1Y3BDR1_EURMA</name>
<evidence type="ECO:0000313" key="8">
    <source>
        <dbReference type="Proteomes" id="UP000194236"/>
    </source>
</evidence>
<comment type="caution">
    <text evidence="7">The sequence shown here is derived from an EMBL/GenBank/DDBJ whole genome shotgun (WGS) entry which is preliminary data.</text>
</comment>
<feature type="domain" description="PNPLA" evidence="6">
    <location>
        <begin position="1"/>
        <end position="84"/>
    </location>
</feature>
<dbReference type="Pfam" id="PF01734">
    <property type="entry name" value="Patatin"/>
    <property type="match status" value="1"/>
</dbReference>
<evidence type="ECO:0000256" key="5">
    <source>
        <dbReference type="PROSITE-ProRule" id="PRU01161"/>
    </source>
</evidence>
<dbReference type="PANTHER" id="PTHR24139">
    <property type="entry name" value="CALCIUM-INDEPENDENT PHOSPHOLIPASE A2"/>
    <property type="match status" value="1"/>
</dbReference>
<protein>
    <recommendedName>
        <fullName evidence="6">PNPLA domain-containing protein</fullName>
    </recommendedName>
</protein>
<dbReference type="AlphaFoldDB" id="A0A1Y3BDR1"/>
<keyword evidence="4" id="KW-0443">Lipid metabolism</keyword>
<keyword evidence="8" id="KW-1185">Reference proteome</keyword>
<dbReference type="InterPro" id="IPR016035">
    <property type="entry name" value="Acyl_Trfase/lysoPLipase"/>
</dbReference>
<evidence type="ECO:0000256" key="1">
    <source>
        <dbReference type="ARBA" id="ARBA00022737"/>
    </source>
</evidence>
<dbReference type="EMBL" id="MUJZ01025076">
    <property type="protein sequence ID" value="OTF79049.1"/>
    <property type="molecule type" value="Genomic_DNA"/>
</dbReference>
<feature type="short sequence motif" description="DGA/G" evidence="5">
    <location>
        <begin position="71"/>
        <end position="73"/>
    </location>
</feature>
<sequence length="226" mass="26201">MKKGYVIYRRNQVTNVEHYPPRADFFRNYLNAKQLLDRTIVNHDQWEYLWKVARATSAAPTFFNQCEQYIDGGLVANNPTLDLLTEIESIKQADKIISVIIIIDNNSDEENFDIDIVVSIGTGEMPSSPFERLDIDSTWSMFSRINDLFKILKEQAAQSNGRVVERAKAWCSMVNVPFFRINPSLSEEIELNEVDNVKLLQMLWETVAYIHMNADQIHQLSIRLLQ</sequence>
<gene>
    <name evidence="7" type="ORF">BLA29_007486</name>
</gene>
<dbReference type="Proteomes" id="UP000194236">
    <property type="component" value="Unassembled WGS sequence"/>
</dbReference>
<evidence type="ECO:0000256" key="2">
    <source>
        <dbReference type="ARBA" id="ARBA00022801"/>
    </source>
</evidence>
<proteinExistence type="predicted"/>
<evidence type="ECO:0000259" key="6">
    <source>
        <dbReference type="PROSITE" id="PS51635"/>
    </source>
</evidence>
<keyword evidence="1" id="KW-0677">Repeat</keyword>
<dbReference type="SUPFAM" id="SSF52151">
    <property type="entry name" value="FabD/lysophospholipase-like"/>
    <property type="match status" value="1"/>
</dbReference>
<dbReference type="GO" id="GO:0047499">
    <property type="term" value="F:calcium-independent phospholipase A2 activity"/>
    <property type="evidence" value="ECO:0007669"/>
    <property type="project" value="InterPro"/>
</dbReference>
<dbReference type="GO" id="GO:0052816">
    <property type="term" value="F:long-chain fatty acyl-CoA hydrolase activity"/>
    <property type="evidence" value="ECO:0007669"/>
    <property type="project" value="TreeGrafter"/>
</dbReference>
<dbReference type="OrthoDB" id="6513706at2759"/>
<keyword evidence="3" id="KW-0040">ANK repeat</keyword>
<dbReference type="GO" id="GO:2000304">
    <property type="term" value="P:positive regulation of ceramide biosynthetic process"/>
    <property type="evidence" value="ECO:0007669"/>
    <property type="project" value="TreeGrafter"/>
</dbReference>
<dbReference type="InterPro" id="IPR002641">
    <property type="entry name" value="PNPLA_dom"/>
</dbReference>
<evidence type="ECO:0000313" key="7">
    <source>
        <dbReference type="EMBL" id="OTF79049.1"/>
    </source>
</evidence>
<dbReference type="GO" id="GO:0005739">
    <property type="term" value="C:mitochondrion"/>
    <property type="evidence" value="ECO:0007669"/>
    <property type="project" value="TreeGrafter"/>
</dbReference>
<evidence type="ECO:0000256" key="4">
    <source>
        <dbReference type="ARBA" id="ARBA00023098"/>
    </source>
</evidence>
<organism evidence="7 8">
    <name type="scientific">Euroglyphus maynei</name>
    <name type="common">Mayne's house dust mite</name>
    <dbReference type="NCBI Taxonomy" id="6958"/>
    <lineage>
        <taxon>Eukaryota</taxon>
        <taxon>Metazoa</taxon>
        <taxon>Ecdysozoa</taxon>
        <taxon>Arthropoda</taxon>
        <taxon>Chelicerata</taxon>
        <taxon>Arachnida</taxon>
        <taxon>Acari</taxon>
        <taxon>Acariformes</taxon>
        <taxon>Sarcoptiformes</taxon>
        <taxon>Astigmata</taxon>
        <taxon>Psoroptidia</taxon>
        <taxon>Analgoidea</taxon>
        <taxon>Pyroglyphidae</taxon>
        <taxon>Pyroglyphinae</taxon>
        <taxon>Euroglyphus</taxon>
    </lineage>
</organism>
<reference evidence="7 8" key="1">
    <citation type="submission" date="2017-03" db="EMBL/GenBank/DDBJ databases">
        <title>Genome Survey of Euroglyphus maynei.</title>
        <authorList>
            <person name="Arlian L.G."/>
            <person name="Morgan M.S."/>
            <person name="Rider S.D."/>
        </authorList>
    </citation>
    <scope>NUCLEOTIDE SEQUENCE [LARGE SCALE GENOMIC DNA]</scope>
    <source>
        <strain evidence="7">Arlian Lab</strain>
        <tissue evidence="7">Whole body</tissue>
    </source>
</reference>